<comment type="caution">
    <text evidence="3">The sequence shown here is derived from an EMBL/GenBank/DDBJ whole genome shotgun (WGS) entry which is preliminary data.</text>
</comment>
<dbReference type="InterPro" id="IPR013815">
    <property type="entry name" value="ATP_grasp_subdomain_1"/>
</dbReference>
<dbReference type="PANTHER" id="PTHR21621:SF4">
    <property type="entry name" value="GLUTATHIONE SYNTHETASE"/>
    <property type="match status" value="1"/>
</dbReference>
<protein>
    <submittedName>
        <fullName evidence="3">Glutathione synthetase</fullName>
    </submittedName>
</protein>
<evidence type="ECO:0000313" key="4">
    <source>
        <dbReference type="Proteomes" id="UP000250831"/>
    </source>
</evidence>
<dbReference type="Pfam" id="PF02955">
    <property type="entry name" value="GSH-S_ATP"/>
    <property type="match status" value="1"/>
</dbReference>
<dbReference type="Gene3D" id="3.30.1490.20">
    <property type="entry name" value="ATP-grasp fold, A domain"/>
    <property type="match status" value="1"/>
</dbReference>
<dbReference type="GO" id="GO:0046872">
    <property type="term" value="F:metal ion binding"/>
    <property type="evidence" value="ECO:0007669"/>
    <property type="project" value="InterPro"/>
</dbReference>
<dbReference type="InterPro" id="IPR016185">
    <property type="entry name" value="PreATP-grasp_dom_sf"/>
</dbReference>
<dbReference type="Pfam" id="PF02951">
    <property type="entry name" value="GSH-S_N"/>
    <property type="match status" value="1"/>
</dbReference>
<evidence type="ECO:0000256" key="1">
    <source>
        <dbReference type="PROSITE-ProRule" id="PRU00409"/>
    </source>
</evidence>
<name>A0A363NVP8_9SPHI</name>
<dbReference type="InterPro" id="IPR011761">
    <property type="entry name" value="ATP-grasp"/>
</dbReference>
<proteinExistence type="predicted"/>
<keyword evidence="1" id="KW-0067">ATP-binding</keyword>
<dbReference type="PANTHER" id="PTHR21621">
    <property type="entry name" value="RIBOSOMAL PROTEIN S6 MODIFICATION PROTEIN"/>
    <property type="match status" value="1"/>
</dbReference>
<dbReference type="GO" id="GO:0005737">
    <property type="term" value="C:cytoplasm"/>
    <property type="evidence" value="ECO:0007669"/>
    <property type="project" value="TreeGrafter"/>
</dbReference>
<reference evidence="3 4" key="1">
    <citation type="submission" date="2018-04" db="EMBL/GenBank/DDBJ databases">
        <title>Sphingobacterium sp. M46 Genome.</title>
        <authorList>
            <person name="Cheng J."/>
            <person name="Li Y."/>
        </authorList>
    </citation>
    <scope>NUCLEOTIDE SEQUENCE [LARGE SCALE GENOMIC DNA]</scope>
    <source>
        <strain evidence="3 4">M46</strain>
    </source>
</reference>
<dbReference type="Gene3D" id="3.30.470.20">
    <property type="entry name" value="ATP-grasp fold, B domain"/>
    <property type="match status" value="1"/>
</dbReference>
<keyword evidence="1" id="KW-0547">Nucleotide-binding</keyword>
<dbReference type="AlphaFoldDB" id="A0A363NVP8"/>
<evidence type="ECO:0000313" key="3">
    <source>
        <dbReference type="EMBL" id="PUV24721.1"/>
    </source>
</evidence>
<organism evidence="3 4">
    <name type="scientific">Sphingobacterium athyrii</name>
    <dbReference type="NCBI Taxonomy" id="2152717"/>
    <lineage>
        <taxon>Bacteria</taxon>
        <taxon>Pseudomonadati</taxon>
        <taxon>Bacteroidota</taxon>
        <taxon>Sphingobacteriia</taxon>
        <taxon>Sphingobacteriales</taxon>
        <taxon>Sphingobacteriaceae</taxon>
        <taxon>Sphingobacterium</taxon>
    </lineage>
</organism>
<dbReference type="SUPFAM" id="SSF52440">
    <property type="entry name" value="PreATP-grasp domain"/>
    <property type="match status" value="1"/>
</dbReference>
<dbReference type="GO" id="GO:0004363">
    <property type="term" value="F:glutathione synthase activity"/>
    <property type="evidence" value="ECO:0007669"/>
    <property type="project" value="InterPro"/>
</dbReference>
<gene>
    <name evidence="3" type="ORF">DCO56_07015</name>
</gene>
<evidence type="ECO:0000259" key="2">
    <source>
        <dbReference type="PROSITE" id="PS50975"/>
    </source>
</evidence>
<dbReference type="SUPFAM" id="SSF56059">
    <property type="entry name" value="Glutathione synthetase ATP-binding domain-like"/>
    <property type="match status" value="1"/>
</dbReference>
<keyword evidence="4" id="KW-1185">Reference proteome</keyword>
<dbReference type="PROSITE" id="PS50975">
    <property type="entry name" value="ATP_GRASP"/>
    <property type="match status" value="1"/>
</dbReference>
<dbReference type="InterPro" id="IPR004215">
    <property type="entry name" value="GSHS_N"/>
</dbReference>
<dbReference type="GO" id="GO:0005524">
    <property type="term" value="F:ATP binding"/>
    <property type="evidence" value="ECO:0007669"/>
    <property type="project" value="UniProtKB-UniRule"/>
</dbReference>
<feature type="domain" description="ATP-grasp" evidence="2">
    <location>
        <begin position="134"/>
        <end position="325"/>
    </location>
</feature>
<dbReference type="EMBL" id="QCXX01000002">
    <property type="protein sequence ID" value="PUV24721.1"/>
    <property type="molecule type" value="Genomic_DNA"/>
</dbReference>
<dbReference type="InterPro" id="IPR004218">
    <property type="entry name" value="GSHS_ATP-bd"/>
</dbReference>
<dbReference type="RefSeq" id="WP_108633056.1">
    <property type="nucleotide sequence ID" value="NZ_QCXX01000002.1"/>
</dbReference>
<sequence>MKIAFVINQTHKETERFTTTLLALKAHQLGHAIYYIGLADFYYESAHIAAHVREVLPEQKVTSAKRLMEVLRATTKTKMNMEKMDVVWLRFDPVLDMVNRPWAASSALQFASLLKEKGVQVINDPDSLSRASNKLYLEGFDESIRPKTIVTRNYADVVEFFEQQNKLIILKPLKGSGGKNVFLINKDNQQNLKQTVEAIARDGYVIGQEYLPEAAGGDIRFFLLNGEPVSINGKYAAVHRVQQGNEIRSNVHQGAKTQAAIISPELLLMVDKIKDKLIQDGMYFVGLDIVGDHIMEINVFSPGALCQTEEIVKEDFSALIIKNLEEKIGSARNSSGV</sequence>
<accession>A0A363NVP8</accession>
<dbReference type="Proteomes" id="UP000250831">
    <property type="component" value="Unassembled WGS sequence"/>
</dbReference>
<dbReference type="Gene3D" id="3.40.50.20">
    <property type="match status" value="1"/>
</dbReference>
<dbReference type="OrthoDB" id="9785415at2"/>